<protein>
    <recommendedName>
        <fullName evidence="2">PPM-type phosphatase domain-containing protein</fullName>
    </recommendedName>
</protein>
<feature type="region of interest" description="Disordered" evidence="1">
    <location>
        <begin position="66"/>
        <end position="100"/>
    </location>
</feature>
<accession>A0A7C9FD36</accession>
<proteinExistence type="predicted"/>
<dbReference type="PANTHER" id="PTHR13832">
    <property type="entry name" value="PROTEIN PHOSPHATASE 2C"/>
    <property type="match status" value="1"/>
</dbReference>
<dbReference type="SMART" id="SM00332">
    <property type="entry name" value="PP2Cc"/>
    <property type="match status" value="1"/>
</dbReference>
<feature type="compositionally biased region" description="Polar residues" evidence="1">
    <location>
        <begin position="91"/>
        <end position="100"/>
    </location>
</feature>
<dbReference type="SUPFAM" id="SSF81606">
    <property type="entry name" value="PP2C-like"/>
    <property type="match status" value="1"/>
</dbReference>
<dbReference type="Gene3D" id="3.60.40.10">
    <property type="entry name" value="PPM-type phosphatase domain"/>
    <property type="match status" value="1"/>
</dbReference>
<dbReference type="PROSITE" id="PS51746">
    <property type="entry name" value="PPM_2"/>
    <property type="match status" value="1"/>
</dbReference>
<reference evidence="3" key="1">
    <citation type="journal article" date="2013" name="J. Plant Res.">
        <title>Effect of fungi and light on seed germination of three Opuntia species from semiarid lands of central Mexico.</title>
        <authorList>
            <person name="Delgado-Sanchez P."/>
            <person name="Jimenez-Bremont J.F."/>
            <person name="Guerrero-Gonzalez Mde L."/>
            <person name="Flores J."/>
        </authorList>
    </citation>
    <scope>NUCLEOTIDE SEQUENCE</scope>
    <source>
        <tissue evidence="3">Cladode</tissue>
    </source>
</reference>
<evidence type="ECO:0000259" key="2">
    <source>
        <dbReference type="PROSITE" id="PS51746"/>
    </source>
</evidence>
<name>A0A7C9FD36_OPUST</name>
<dbReference type="InterPro" id="IPR036457">
    <property type="entry name" value="PPM-type-like_dom_sf"/>
</dbReference>
<dbReference type="PANTHER" id="PTHR13832:SF301">
    <property type="entry name" value="PROTEIN PHOSPHATASE 2C 29"/>
    <property type="match status" value="1"/>
</dbReference>
<dbReference type="Pfam" id="PF00481">
    <property type="entry name" value="PP2C"/>
    <property type="match status" value="1"/>
</dbReference>
<evidence type="ECO:0000313" key="3">
    <source>
        <dbReference type="EMBL" id="MBA4680107.1"/>
    </source>
</evidence>
<feature type="region of interest" description="Disordered" evidence="1">
    <location>
        <begin position="12"/>
        <end position="32"/>
    </location>
</feature>
<organism evidence="3">
    <name type="scientific">Opuntia streptacantha</name>
    <name type="common">Prickly pear cactus</name>
    <name type="synonym">Opuntia cardona</name>
    <dbReference type="NCBI Taxonomy" id="393608"/>
    <lineage>
        <taxon>Eukaryota</taxon>
        <taxon>Viridiplantae</taxon>
        <taxon>Streptophyta</taxon>
        <taxon>Embryophyta</taxon>
        <taxon>Tracheophyta</taxon>
        <taxon>Spermatophyta</taxon>
        <taxon>Magnoliopsida</taxon>
        <taxon>eudicotyledons</taxon>
        <taxon>Gunneridae</taxon>
        <taxon>Pentapetalae</taxon>
        <taxon>Caryophyllales</taxon>
        <taxon>Cactineae</taxon>
        <taxon>Cactaceae</taxon>
        <taxon>Opuntioideae</taxon>
        <taxon>Opuntia</taxon>
    </lineage>
</organism>
<feature type="region of interest" description="Disordered" evidence="1">
    <location>
        <begin position="536"/>
        <end position="567"/>
    </location>
</feature>
<dbReference type="EMBL" id="GISG01285740">
    <property type="protein sequence ID" value="MBA4680107.1"/>
    <property type="molecule type" value="Transcribed_RNA"/>
</dbReference>
<sequence>MGSSFSHLNLVPPCFHPPPEDHHKDHHAPPPEALLTPLDETLGHSFCYVRSSARFLSPTSSDRFLSPTHSLRFDDDRSDPTRRPGPFRTISGASVSANTSTPRTLVNLDSVSADDPSIYGSSSIPNGFDCTSSFSAIPLQPVPRGEADSSGFFLSGPIERGALSGPLDPGNESGRVPFSAPLGGPAPGPDKKKRRKKSLAGIKKSLYRSFSEKKRPWVVPVGRKENGDGGDVVAEVRAERRESEGEGSGSNVQWALGKAGEDRVHVVVSEEHGWLFVGIYDGFNGPDAPEFLMGHLYRAVFNQLKGLFWDDEVDDDNASTSYRTNVVIQQGGRSLEDQIVNSGGLADSGSVKRVTFQSDVKENRRKLWEFLAENDPEDGLDLSGSERFAFSVDDAVSVSNAGSAVSRRSLLLSKLKQGLARTKDSGHSRGLFQWRFGVQEKDKGFSENRNDERACRSGRRRKTGPVDHELVLGALSRALEKTENAYLDLTDKVIDRYPELALMGSCLLVVLMRDEDVYVMNLGDSRAIVAQLEPEENCSNGGSKEESKSSVEGIIEESTVSDEKTEDKADDFTGQTMKLTALQLSTDHSTSIKEEILRIKREHPDDSQCIVNDRVKGRLKVTRAFGAGFLKQPKFNDALLEMFRNEFIGNAPYVSCIPSLHHHTLGPRDQFLVLSSDGLYQYLSNEEVVSFVDNFLERFPDGDPAQHLIEELLNRAAKKAGLDFHDLLDIPQGDRRKYHDDVTVMVISLEGRIWKSSGKYP</sequence>
<dbReference type="AlphaFoldDB" id="A0A7C9FD36"/>
<dbReference type="InterPro" id="IPR015655">
    <property type="entry name" value="PP2C"/>
</dbReference>
<dbReference type="InterPro" id="IPR001932">
    <property type="entry name" value="PPM-type_phosphatase-like_dom"/>
</dbReference>
<feature type="compositionally biased region" description="Basic and acidic residues" evidence="1">
    <location>
        <begin position="18"/>
        <end position="29"/>
    </location>
</feature>
<feature type="region of interest" description="Disordered" evidence="1">
    <location>
        <begin position="161"/>
        <end position="197"/>
    </location>
</feature>
<feature type="domain" description="PPM-type phosphatase" evidence="2">
    <location>
        <begin position="245"/>
        <end position="749"/>
    </location>
</feature>
<dbReference type="GO" id="GO:0004722">
    <property type="term" value="F:protein serine/threonine phosphatase activity"/>
    <property type="evidence" value="ECO:0007669"/>
    <property type="project" value="InterPro"/>
</dbReference>
<evidence type="ECO:0000256" key="1">
    <source>
        <dbReference type="SAM" id="MobiDB-lite"/>
    </source>
</evidence>
<feature type="compositionally biased region" description="Basic and acidic residues" evidence="1">
    <location>
        <begin position="71"/>
        <end position="82"/>
    </location>
</feature>
<dbReference type="CDD" id="cd00143">
    <property type="entry name" value="PP2Cc"/>
    <property type="match status" value="1"/>
</dbReference>
<reference evidence="3" key="2">
    <citation type="submission" date="2020-07" db="EMBL/GenBank/DDBJ databases">
        <authorList>
            <person name="Vera ALvarez R."/>
            <person name="Arias-Moreno D.M."/>
            <person name="Jimenez-Jacinto V."/>
            <person name="Jimenez-Bremont J.F."/>
            <person name="Swaminathan K."/>
            <person name="Moose S.P."/>
            <person name="Guerrero-Gonzalez M.L."/>
            <person name="Marino-Ramirez L."/>
            <person name="Landsman D."/>
            <person name="Rodriguez-Kessler M."/>
            <person name="Delgado-Sanchez P."/>
        </authorList>
    </citation>
    <scope>NUCLEOTIDE SEQUENCE</scope>
    <source>
        <tissue evidence="3">Cladode</tissue>
    </source>
</reference>